<evidence type="ECO:0000256" key="4">
    <source>
        <dbReference type="ARBA" id="ARBA00022692"/>
    </source>
</evidence>
<keyword evidence="5 10" id="KW-0548">Nucleotidyltransferase</keyword>
<feature type="transmembrane region" description="Helical" evidence="10">
    <location>
        <begin position="13"/>
        <end position="35"/>
    </location>
</feature>
<keyword evidence="8 10" id="KW-1133">Transmembrane helix</keyword>
<dbReference type="InterPro" id="IPR050338">
    <property type="entry name" value="DisA"/>
</dbReference>
<comment type="subunit">
    <text evidence="10">Probably a homodimer.</text>
</comment>
<keyword evidence="4 10" id="KW-0812">Transmembrane</keyword>
<keyword evidence="3 10" id="KW-0808">Transferase</keyword>
<protein>
    <recommendedName>
        <fullName evidence="10">Diadenylate cyclase</fullName>
        <shortName evidence="10">DAC</shortName>
        <ecNumber evidence="10">2.7.7.85</ecNumber>
    </recommendedName>
    <alternativeName>
        <fullName evidence="10">Cyclic-di-AMP synthase</fullName>
        <shortName evidence="10">c-di-AMP synthase</shortName>
    </alternativeName>
</protein>
<dbReference type="SUPFAM" id="SSF143597">
    <property type="entry name" value="YojJ-like"/>
    <property type="match status" value="1"/>
</dbReference>
<comment type="similarity">
    <text evidence="10">Belongs to the adenylate cyclase family. DacA/CdaA subfamily.</text>
</comment>
<dbReference type="GO" id="GO:0006171">
    <property type="term" value="P:cAMP biosynthetic process"/>
    <property type="evidence" value="ECO:0007669"/>
    <property type="project" value="InterPro"/>
</dbReference>
<dbReference type="HAMAP" id="MF_01499">
    <property type="entry name" value="DacA"/>
    <property type="match status" value="1"/>
</dbReference>
<dbReference type="InterPro" id="IPR003390">
    <property type="entry name" value="DNA_integrity_scan_DisA_N"/>
</dbReference>
<gene>
    <name evidence="12" type="primary">cdaA</name>
    <name evidence="10" type="synonym">dacA</name>
    <name evidence="12" type="ORF">H9808_01795</name>
</gene>
<feature type="transmembrane region" description="Helical" evidence="10">
    <location>
        <begin position="71"/>
        <end position="88"/>
    </location>
</feature>
<organism evidence="12 13">
    <name type="scientific">Candidatus Atopostipes pullistercoris</name>
    <dbReference type="NCBI Taxonomy" id="2838467"/>
    <lineage>
        <taxon>Bacteria</taxon>
        <taxon>Bacillati</taxon>
        <taxon>Bacillota</taxon>
        <taxon>Bacilli</taxon>
        <taxon>Lactobacillales</taxon>
        <taxon>Carnobacteriaceae</taxon>
        <taxon>Atopostipes</taxon>
    </lineage>
</organism>
<dbReference type="EC" id="2.7.7.85" evidence="10"/>
<keyword evidence="9 10" id="KW-0472">Membrane</keyword>
<evidence type="ECO:0000313" key="12">
    <source>
        <dbReference type="EMBL" id="HIZ70489.1"/>
    </source>
</evidence>
<dbReference type="AlphaFoldDB" id="A0A9D2FZX3"/>
<feature type="domain" description="DAC" evidence="11">
    <location>
        <begin position="89"/>
        <end position="247"/>
    </location>
</feature>
<evidence type="ECO:0000256" key="5">
    <source>
        <dbReference type="ARBA" id="ARBA00022695"/>
    </source>
</evidence>
<dbReference type="InterPro" id="IPR036888">
    <property type="entry name" value="DNA_integrity_DisA_N_sf"/>
</dbReference>
<reference evidence="12" key="2">
    <citation type="submission" date="2021-04" db="EMBL/GenBank/DDBJ databases">
        <authorList>
            <person name="Gilroy R."/>
        </authorList>
    </citation>
    <scope>NUCLEOTIDE SEQUENCE</scope>
    <source>
        <strain evidence="12">CHK169-4300</strain>
    </source>
</reference>
<name>A0A9D2FZX3_9LACT</name>
<dbReference type="PANTHER" id="PTHR34185">
    <property type="entry name" value="DIADENYLATE CYCLASE"/>
    <property type="match status" value="1"/>
</dbReference>
<comment type="function">
    <text evidence="10">Catalyzes the condensation of 2 ATP molecules into cyclic di-AMP (c-di-AMP), a second messenger used to regulate differing processes in different bacteria.</text>
</comment>
<evidence type="ECO:0000256" key="1">
    <source>
        <dbReference type="ARBA" id="ARBA00000877"/>
    </source>
</evidence>
<dbReference type="Pfam" id="PF02457">
    <property type="entry name" value="DAC"/>
    <property type="match status" value="1"/>
</dbReference>
<evidence type="ECO:0000256" key="7">
    <source>
        <dbReference type="ARBA" id="ARBA00022840"/>
    </source>
</evidence>
<keyword evidence="6 10" id="KW-0547">Nucleotide-binding</keyword>
<dbReference type="PROSITE" id="PS51794">
    <property type="entry name" value="DAC"/>
    <property type="match status" value="1"/>
</dbReference>
<comment type="caution">
    <text evidence="10">Lacks conserved residue(s) required for the propagation of feature annotation.</text>
</comment>
<reference evidence="12" key="1">
    <citation type="journal article" date="2021" name="PeerJ">
        <title>Extensive microbial diversity within the chicken gut microbiome revealed by metagenomics and culture.</title>
        <authorList>
            <person name="Gilroy R."/>
            <person name="Ravi A."/>
            <person name="Getino M."/>
            <person name="Pursley I."/>
            <person name="Horton D.L."/>
            <person name="Alikhan N.F."/>
            <person name="Baker D."/>
            <person name="Gharbi K."/>
            <person name="Hall N."/>
            <person name="Watson M."/>
            <person name="Adriaenssens E.M."/>
            <person name="Foster-Nyarko E."/>
            <person name="Jarju S."/>
            <person name="Secka A."/>
            <person name="Antonio M."/>
            <person name="Oren A."/>
            <person name="Chaudhuri R.R."/>
            <person name="La Ragione R."/>
            <person name="Hildebrand F."/>
            <person name="Pallen M.J."/>
        </authorList>
    </citation>
    <scope>NUCLEOTIDE SEQUENCE</scope>
    <source>
        <strain evidence="12">CHK169-4300</strain>
    </source>
</reference>
<evidence type="ECO:0000256" key="2">
    <source>
        <dbReference type="ARBA" id="ARBA00022475"/>
    </source>
</evidence>
<evidence type="ECO:0000259" key="11">
    <source>
        <dbReference type="PROSITE" id="PS51794"/>
    </source>
</evidence>
<evidence type="ECO:0000256" key="8">
    <source>
        <dbReference type="ARBA" id="ARBA00022989"/>
    </source>
</evidence>
<feature type="transmembrane region" description="Helical" evidence="10">
    <location>
        <begin position="47"/>
        <end position="65"/>
    </location>
</feature>
<comment type="catalytic activity">
    <reaction evidence="1 10">
        <text>2 ATP = 3',3'-c-di-AMP + 2 diphosphate</text>
        <dbReference type="Rhea" id="RHEA:35655"/>
        <dbReference type="ChEBI" id="CHEBI:30616"/>
        <dbReference type="ChEBI" id="CHEBI:33019"/>
        <dbReference type="ChEBI" id="CHEBI:71500"/>
        <dbReference type="EC" id="2.7.7.85"/>
    </reaction>
</comment>
<dbReference type="EMBL" id="DXAZ01000025">
    <property type="protein sequence ID" value="HIZ70489.1"/>
    <property type="molecule type" value="Genomic_DNA"/>
</dbReference>
<dbReference type="GO" id="GO:0004016">
    <property type="term" value="F:adenylate cyclase activity"/>
    <property type="evidence" value="ECO:0007669"/>
    <property type="project" value="UniProtKB-UniRule"/>
</dbReference>
<evidence type="ECO:0000256" key="3">
    <source>
        <dbReference type="ARBA" id="ARBA00022679"/>
    </source>
</evidence>
<dbReference type="FunFam" id="3.40.1700.10:FF:000002">
    <property type="entry name" value="Diadenylate cyclase"/>
    <property type="match status" value="1"/>
</dbReference>
<dbReference type="Pfam" id="PF19293">
    <property type="entry name" value="CdaA_N"/>
    <property type="match status" value="1"/>
</dbReference>
<dbReference type="PANTHER" id="PTHR34185:SF1">
    <property type="entry name" value="DIADENYLATE CYCLASE"/>
    <property type="match status" value="1"/>
</dbReference>
<evidence type="ECO:0000256" key="10">
    <source>
        <dbReference type="HAMAP-Rule" id="MF_01499"/>
    </source>
</evidence>
<accession>A0A9D2FZX3</accession>
<dbReference type="Gene3D" id="3.40.1700.10">
    <property type="entry name" value="DNA integrity scanning protein, DisA, N-terminal domain"/>
    <property type="match status" value="1"/>
</dbReference>
<dbReference type="Proteomes" id="UP000824106">
    <property type="component" value="Unassembled WGS sequence"/>
</dbReference>
<keyword evidence="2 10" id="KW-1003">Cell membrane</keyword>
<evidence type="ECO:0000256" key="6">
    <source>
        <dbReference type="ARBA" id="ARBA00022741"/>
    </source>
</evidence>
<dbReference type="NCBIfam" id="TIGR00159">
    <property type="entry name" value="diadenylate cyclase CdaA"/>
    <property type="match status" value="1"/>
</dbReference>
<dbReference type="InterPro" id="IPR034701">
    <property type="entry name" value="CdaA"/>
</dbReference>
<dbReference type="InterPro" id="IPR014046">
    <property type="entry name" value="C-di-AMP_synthase"/>
</dbReference>
<comment type="caution">
    <text evidence="12">The sequence shown here is derived from an EMBL/GenBank/DDBJ whole genome shotgun (WGS) entry which is preliminary data.</text>
</comment>
<dbReference type="PIRSF" id="PIRSF004793">
    <property type="entry name" value="UCP004793"/>
    <property type="match status" value="1"/>
</dbReference>
<dbReference type="GO" id="GO:0106408">
    <property type="term" value="F:diadenylate cyclase activity"/>
    <property type="evidence" value="ECO:0007669"/>
    <property type="project" value="UniProtKB-EC"/>
</dbReference>
<evidence type="ECO:0000256" key="9">
    <source>
        <dbReference type="ARBA" id="ARBA00023136"/>
    </source>
</evidence>
<dbReference type="GO" id="GO:0005524">
    <property type="term" value="F:ATP binding"/>
    <property type="evidence" value="ECO:0007669"/>
    <property type="project" value="UniProtKB-UniRule"/>
</dbReference>
<proteinExistence type="inferred from homology"/>
<evidence type="ECO:0000313" key="13">
    <source>
        <dbReference type="Proteomes" id="UP000824106"/>
    </source>
</evidence>
<keyword evidence="7 10" id="KW-0067">ATP-binding</keyword>
<dbReference type="InterPro" id="IPR045585">
    <property type="entry name" value="CdaA_N"/>
</dbReference>
<sequence length="288" mass="32518">MLTWLENFDGIDLWSWTTLTSVIDIVIVAFFIYQLIKIAQGTRATELLKGILFIIIIKFISSFFQLHTTEYIVDFIIQWSAIALIVIFQPELRRGLQHIGRGSLFSIRKKTDPVDQTINEIAEAVHYMSRRHIGALISIEMDSSLSEYIKTGIPLDALISSEIIINAFIPNTPLHDGAMILKNFKIASAASYLPLSESAAIPKKYGTRHRAAIGLSEETDAITIVVSEETGDISIAHRSNLMPELSVEQMQNYLLDHLQPETEDEETTAFTEHINNIIEMIRKVMRGD</sequence>